<dbReference type="SUPFAM" id="SSF55729">
    <property type="entry name" value="Acyl-CoA N-acyltransferases (Nat)"/>
    <property type="match status" value="1"/>
</dbReference>
<comment type="caution">
    <text evidence="2">The sequence shown here is derived from an EMBL/GenBank/DDBJ whole genome shotgun (WGS) entry which is preliminary data.</text>
</comment>
<accession>A0ABX9KDP5</accession>
<dbReference type="InterPro" id="IPR000182">
    <property type="entry name" value="GNAT_dom"/>
</dbReference>
<keyword evidence="3" id="KW-1185">Reference proteome</keyword>
<feature type="domain" description="N-acetyltransferase" evidence="1">
    <location>
        <begin position="11"/>
        <end position="164"/>
    </location>
</feature>
<protein>
    <submittedName>
        <fullName evidence="2">GNAT family N-acetyltransferase</fullName>
    </submittedName>
</protein>
<dbReference type="PROSITE" id="PS51186">
    <property type="entry name" value="GNAT"/>
    <property type="match status" value="1"/>
</dbReference>
<dbReference type="CDD" id="cd04301">
    <property type="entry name" value="NAT_SF"/>
    <property type="match status" value="1"/>
</dbReference>
<sequence>MLEDRHLEVNYIISKATKDDIVGIYNLLHREFVKKYSPNSEKSEWEKHKKWYEFWLKSPYYLIYVVKDLKGKVVGQIRYEIDGEISIISIYLDKENRGKGLGKIFIEKSIEELKFEKDHVKLILAYILEENDISKKMFLNFGFLFSEKKNYNGIEHLIYTKKIR</sequence>
<dbReference type="Proteomes" id="UP000263486">
    <property type="component" value="Unassembled WGS sequence"/>
</dbReference>
<dbReference type="Pfam" id="PF00583">
    <property type="entry name" value="Acetyltransf_1"/>
    <property type="match status" value="1"/>
</dbReference>
<evidence type="ECO:0000313" key="3">
    <source>
        <dbReference type="Proteomes" id="UP000263486"/>
    </source>
</evidence>
<evidence type="ECO:0000259" key="1">
    <source>
        <dbReference type="PROSITE" id="PS51186"/>
    </source>
</evidence>
<dbReference type="InterPro" id="IPR016181">
    <property type="entry name" value="Acyl_CoA_acyltransferase"/>
</dbReference>
<name>A0ABX9KDP5_9FUSO</name>
<dbReference type="EMBL" id="QUAJ01000039">
    <property type="protein sequence ID" value="REI39578.1"/>
    <property type="molecule type" value="Genomic_DNA"/>
</dbReference>
<reference evidence="2 3" key="1">
    <citation type="submission" date="2018-08" db="EMBL/GenBank/DDBJ databases">
        <title>Draft genome sequence of Psychrilyobacter sp. strain SD5 isolated from Black Sea water.</title>
        <authorList>
            <person name="Yadav S."/>
            <person name="Villanueva L."/>
            <person name="Damste J.S.S."/>
        </authorList>
    </citation>
    <scope>NUCLEOTIDE SEQUENCE [LARGE SCALE GENOMIC DNA]</scope>
    <source>
        <strain evidence="2 3">SD5</strain>
    </source>
</reference>
<gene>
    <name evidence="2" type="ORF">DYH56_14320</name>
</gene>
<dbReference type="Gene3D" id="3.40.630.30">
    <property type="match status" value="1"/>
</dbReference>
<proteinExistence type="predicted"/>
<evidence type="ECO:0000313" key="2">
    <source>
        <dbReference type="EMBL" id="REI39578.1"/>
    </source>
</evidence>
<organism evidence="2 3">
    <name type="scientific">Psychrilyobacter piezotolerans</name>
    <dbReference type="NCBI Taxonomy" id="2293438"/>
    <lineage>
        <taxon>Bacteria</taxon>
        <taxon>Fusobacteriati</taxon>
        <taxon>Fusobacteriota</taxon>
        <taxon>Fusobacteriia</taxon>
        <taxon>Fusobacteriales</taxon>
        <taxon>Fusobacteriaceae</taxon>
        <taxon>Psychrilyobacter</taxon>
    </lineage>
</organism>